<dbReference type="PANTHER" id="PTHR43567">
    <property type="entry name" value="FLAVOREDOXIN-RELATED-RELATED"/>
    <property type="match status" value="1"/>
</dbReference>
<accession>A0A081NZT1</accession>
<evidence type="ECO:0000256" key="1">
    <source>
        <dbReference type="ARBA" id="ARBA00001917"/>
    </source>
</evidence>
<dbReference type="AlphaFoldDB" id="A0A081NZT1"/>
<evidence type="ECO:0000256" key="3">
    <source>
        <dbReference type="ARBA" id="ARBA00038054"/>
    </source>
</evidence>
<feature type="domain" description="Flavin reductase like" evidence="4">
    <location>
        <begin position="23"/>
        <end position="198"/>
    </location>
</feature>
<evidence type="ECO:0000313" key="5">
    <source>
        <dbReference type="EMBL" id="KEQ23954.1"/>
    </source>
</evidence>
<dbReference type="Proteomes" id="UP000028123">
    <property type="component" value="Unassembled WGS sequence"/>
</dbReference>
<dbReference type="eggNOG" id="COG1853">
    <property type="taxonomic scope" value="Bacteria"/>
</dbReference>
<keyword evidence="2" id="KW-0285">Flavoprotein</keyword>
<protein>
    <recommendedName>
        <fullName evidence="4">Flavin reductase like domain-containing protein</fullName>
    </recommendedName>
</protein>
<evidence type="ECO:0000259" key="4">
    <source>
        <dbReference type="Pfam" id="PF01613"/>
    </source>
</evidence>
<dbReference type="InterPro" id="IPR052174">
    <property type="entry name" value="Flavoredoxin"/>
</dbReference>
<evidence type="ECO:0000313" key="6">
    <source>
        <dbReference type="Proteomes" id="UP000028123"/>
    </source>
</evidence>
<dbReference type="SUPFAM" id="SSF50475">
    <property type="entry name" value="FMN-binding split barrel"/>
    <property type="match status" value="1"/>
</dbReference>
<comment type="caution">
    <text evidence="5">The sequence shown here is derived from an EMBL/GenBank/DDBJ whole genome shotgun (WGS) entry which is preliminary data.</text>
</comment>
<dbReference type="RefSeq" id="WP_036686973.1">
    <property type="nucleotide sequence ID" value="NZ_FYEP01000005.1"/>
</dbReference>
<dbReference type="Gene3D" id="2.30.110.10">
    <property type="entry name" value="Electron Transport, Fmn-binding Protein, Chain A"/>
    <property type="match status" value="1"/>
</dbReference>
<dbReference type="InterPro" id="IPR012349">
    <property type="entry name" value="Split_barrel_FMN-bd"/>
</dbReference>
<name>A0A081NZT1_9BACL</name>
<organism evidence="5 6">
    <name type="scientific">Paenibacillus tyrfis</name>
    <dbReference type="NCBI Taxonomy" id="1501230"/>
    <lineage>
        <taxon>Bacteria</taxon>
        <taxon>Bacillati</taxon>
        <taxon>Bacillota</taxon>
        <taxon>Bacilli</taxon>
        <taxon>Bacillales</taxon>
        <taxon>Paenibacillaceae</taxon>
        <taxon>Paenibacillus</taxon>
    </lineage>
</organism>
<gene>
    <name evidence="5" type="ORF">ET33_11785</name>
</gene>
<evidence type="ECO:0000256" key="2">
    <source>
        <dbReference type="ARBA" id="ARBA00022630"/>
    </source>
</evidence>
<comment type="similarity">
    <text evidence="3">Belongs to the flavoredoxin family.</text>
</comment>
<dbReference type="Pfam" id="PF01613">
    <property type="entry name" value="Flavin_Reduct"/>
    <property type="match status" value="1"/>
</dbReference>
<sequence length="210" mass="23287">MNTKVSPTEASHLNIQPKILYYGMPVILATTLNENGTTNISPLSSSWALGRYLVLGMGFGGQGIDNLQRTPELVVNVPDAAMWQQVEMLGSLTGKHPVPDYKVQMGYRYEPDKFTAAGLTPAASLSVKPQRIAECPLQIECAVKKITFPDYAPMFAIVETEAVQIHALPDIVKKTGSDHIDPSRWNPLIYNFRHYFGLGDRLGHNYRAEI</sequence>
<dbReference type="OrthoDB" id="9794638at2"/>
<proteinExistence type="inferred from homology"/>
<dbReference type="GO" id="GO:0016646">
    <property type="term" value="F:oxidoreductase activity, acting on the CH-NH group of donors, NAD or NADP as acceptor"/>
    <property type="evidence" value="ECO:0007669"/>
    <property type="project" value="UniProtKB-ARBA"/>
</dbReference>
<dbReference type="PANTHER" id="PTHR43567:SF1">
    <property type="entry name" value="FLAVOREDOXIN"/>
    <property type="match status" value="1"/>
</dbReference>
<keyword evidence="6" id="KW-1185">Reference proteome</keyword>
<dbReference type="GO" id="GO:0010181">
    <property type="term" value="F:FMN binding"/>
    <property type="evidence" value="ECO:0007669"/>
    <property type="project" value="InterPro"/>
</dbReference>
<dbReference type="InterPro" id="IPR002563">
    <property type="entry name" value="Flavin_Rdtase-like_dom"/>
</dbReference>
<dbReference type="EMBL" id="JNVM01000018">
    <property type="protein sequence ID" value="KEQ23954.1"/>
    <property type="molecule type" value="Genomic_DNA"/>
</dbReference>
<reference evidence="5 6" key="1">
    <citation type="submission" date="2014-06" db="EMBL/GenBank/DDBJ databases">
        <title>Draft genome sequence of Paenibacillus sp. MSt1.</title>
        <authorList>
            <person name="Aw Y.K."/>
            <person name="Ong K.S."/>
            <person name="Gan H.M."/>
            <person name="Lee S.M."/>
        </authorList>
    </citation>
    <scope>NUCLEOTIDE SEQUENCE [LARGE SCALE GENOMIC DNA]</scope>
    <source>
        <strain evidence="5 6">MSt1</strain>
    </source>
</reference>
<comment type="cofactor">
    <cofactor evidence="1">
        <name>FMN</name>
        <dbReference type="ChEBI" id="CHEBI:58210"/>
    </cofactor>
</comment>